<feature type="region of interest" description="Disordered" evidence="1">
    <location>
        <begin position="29"/>
        <end position="50"/>
    </location>
</feature>
<name>A0A6A6NRU4_9PEZI</name>
<keyword evidence="3" id="KW-1185">Reference proteome</keyword>
<protein>
    <submittedName>
        <fullName evidence="2">Uncharacterized protein</fullName>
    </submittedName>
</protein>
<reference evidence="2" key="1">
    <citation type="journal article" date="2020" name="Stud. Mycol.">
        <title>101 Dothideomycetes genomes: a test case for predicting lifestyles and emergence of pathogens.</title>
        <authorList>
            <person name="Haridas S."/>
            <person name="Albert R."/>
            <person name="Binder M."/>
            <person name="Bloem J."/>
            <person name="Labutti K."/>
            <person name="Salamov A."/>
            <person name="Andreopoulos B."/>
            <person name="Baker S."/>
            <person name="Barry K."/>
            <person name="Bills G."/>
            <person name="Bluhm B."/>
            <person name="Cannon C."/>
            <person name="Castanera R."/>
            <person name="Culley D."/>
            <person name="Daum C."/>
            <person name="Ezra D."/>
            <person name="Gonzalez J."/>
            <person name="Henrissat B."/>
            <person name="Kuo A."/>
            <person name="Liang C."/>
            <person name="Lipzen A."/>
            <person name="Lutzoni F."/>
            <person name="Magnuson J."/>
            <person name="Mondo S."/>
            <person name="Nolan M."/>
            <person name="Ohm R."/>
            <person name="Pangilinan J."/>
            <person name="Park H.-J."/>
            <person name="Ramirez L."/>
            <person name="Alfaro M."/>
            <person name="Sun H."/>
            <person name="Tritt A."/>
            <person name="Yoshinaga Y."/>
            <person name="Zwiers L.-H."/>
            <person name="Turgeon B."/>
            <person name="Goodwin S."/>
            <person name="Spatafora J."/>
            <person name="Crous P."/>
            <person name="Grigoriev I."/>
        </authorList>
    </citation>
    <scope>NUCLEOTIDE SEQUENCE</scope>
    <source>
        <strain evidence="2">ATCC 16933</strain>
    </source>
</reference>
<organism evidence="2 3">
    <name type="scientific">Lineolata rhizophorae</name>
    <dbReference type="NCBI Taxonomy" id="578093"/>
    <lineage>
        <taxon>Eukaryota</taxon>
        <taxon>Fungi</taxon>
        <taxon>Dikarya</taxon>
        <taxon>Ascomycota</taxon>
        <taxon>Pezizomycotina</taxon>
        <taxon>Dothideomycetes</taxon>
        <taxon>Dothideomycetes incertae sedis</taxon>
        <taxon>Lineolatales</taxon>
        <taxon>Lineolataceae</taxon>
        <taxon>Lineolata</taxon>
    </lineage>
</organism>
<proteinExistence type="predicted"/>
<accession>A0A6A6NRU4</accession>
<evidence type="ECO:0000313" key="3">
    <source>
        <dbReference type="Proteomes" id="UP000799766"/>
    </source>
</evidence>
<evidence type="ECO:0000313" key="2">
    <source>
        <dbReference type="EMBL" id="KAF2454142.1"/>
    </source>
</evidence>
<gene>
    <name evidence="2" type="ORF">BDY21DRAFT_113082</name>
</gene>
<dbReference type="Proteomes" id="UP000799766">
    <property type="component" value="Unassembled WGS sequence"/>
</dbReference>
<sequence>MRCVRRYLRSFLGSVTSISERTASRISHPCIGHQSKPEPFRPKSSMGQQSTTTLCTNLEIYQSG</sequence>
<dbReference type="AlphaFoldDB" id="A0A6A6NRU4"/>
<dbReference type="EMBL" id="MU001693">
    <property type="protein sequence ID" value="KAF2454142.1"/>
    <property type="molecule type" value="Genomic_DNA"/>
</dbReference>
<evidence type="ECO:0000256" key="1">
    <source>
        <dbReference type="SAM" id="MobiDB-lite"/>
    </source>
</evidence>